<dbReference type="InterPro" id="IPR050191">
    <property type="entry name" value="ATP-dep_DNA_ligase"/>
</dbReference>
<keyword evidence="4 14" id="KW-0235">DNA replication</keyword>
<reference evidence="17 18" key="1">
    <citation type="journal article" date="2019" name="Nat. Microbiol.">
        <title>Mediterranean grassland soil C-N compound turnover is dependent on rainfall and depth, and is mediated by genomically divergent microorganisms.</title>
        <authorList>
            <person name="Diamond S."/>
            <person name="Andeer P.F."/>
            <person name="Li Z."/>
            <person name="Crits-Christoph A."/>
            <person name="Burstein D."/>
            <person name="Anantharaman K."/>
            <person name="Lane K.R."/>
            <person name="Thomas B.C."/>
            <person name="Pan C."/>
            <person name="Northen T.R."/>
            <person name="Banfield J.F."/>
        </authorList>
    </citation>
    <scope>NUCLEOTIDE SEQUENCE [LARGE SCALE GENOMIC DNA]</scope>
    <source>
        <strain evidence="17">NP_8</strain>
    </source>
</reference>
<evidence type="ECO:0000256" key="6">
    <source>
        <dbReference type="ARBA" id="ARBA00022741"/>
    </source>
</evidence>
<keyword evidence="10 14" id="KW-0233">DNA recombination</keyword>
<dbReference type="Gene3D" id="1.10.3260.10">
    <property type="entry name" value="DNA ligase, ATP-dependent, N-terminal domain"/>
    <property type="match status" value="1"/>
</dbReference>
<dbReference type="FunFam" id="2.40.50.140:FF:000062">
    <property type="entry name" value="DNA ligase"/>
    <property type="match status" value="1"/>
</dbReference>
<dbReference type="NCBIfam" id="TIGR00574">
    <property type="entry name" value="dnl1"/>
    <property type="match status" value="1"/>
</dbReference>
<dbReference type="GO" id="GO:0006273">
    <property type="term" value="P:lagging strand elongation"/>
    <property type="evidence" value="ECO:0007669"/>
    <property type="project" value="TreeGrafter"/>
</dbReference>
<dbReference type="Gene3D" id="2.40.50.140">
    <property type="entry name" value="Nucleic acid-binding proteins"/>
    <property type="match status" value="1"/>
</dbReference>
<feature type="domain" description="ATP-dependent DNA ligase family profile" evidence="16">
    <location>
        <begin position="327"/>
        <end position="460"/>
    </location>
</feature>
<keyword evidence="7 14" id="KW-0227">DNA damage</keyword>
<dbReference type="FunFam" id="1.10.3260.10:FF:000007">
    <property type="entry name" value="DNA ligase"/>
    <property type="match status" value="1"/>
</dbReference>
<feature type="binding site" evidence="14">
    <location>
        <position position="339"/>
    </location>
    <ligand>
        <name>ATP</name>
        <dbReference type="ChEBI" id="CHEBI:30616"/>
    </ligand>
</feature>
<evidence type="ECO:0000256" key="14">
    <source>
        <dbReference type="HAMAP-Rule" id="MF_00407"/>
    </source>
</evidence>
<dbReference type="Pfam" id="PF04675">
    <property type="entry name" value="DNA_ligase_A_N"/>
    <property type="match status" value="1"/>
</dbReference>
<accession>A0A537II88</accession>
<keyword evidence="6 14" id="KW-0547">Nucleotide-binding</keyword>
<proteinExistence type="inferred from homology"/>
<dbReference type="Proteomes" id="UP000318834">
    <property type="component" value="Unassembled WGS sequence"/>
</dbReference>
<dbReference type="Pfam" id="PF04679">
    <property type="entry name" value="DNA_ligase_A_C"/>
    <property type="match status" value="1"/>
</dbReference>
<keyword evidence="2 14" id="KW-0436">Ligase</keyword>
<dbReference type="InterPro" id="IPR012309">
    <property type="entry name" value="DNA_ligase_ATP-dep_C"/>
</dbReference>
<gene>
    <name evidence="14" type="primary">lig</name>
    <name evidence="17" type="ORF">E6H05_13250</name>
</gene>
<evidence type="ECO:0000256" key="9">
    <source>
        <dbReference type="ARBA" id="ARBA00022842"/>
    </source>
</evidence>
<dbReference type="GO" id="GO:0046872">
    <property type="term" value="F:metal ion binding"/>
    <property type="evidence" value="ECO:0007669"/>
    <property type="project" value="UniProtKB-KW"/>
</dbReference>
<evidence type="ECO:0000256" key="4">
    <source>
        <dbReference type="ARBA" id="ARBA00022705"/>
    </source>
</evidence>
<evidence type="ECO:0000256" key="1">
    <source>
        <dbReference type="ARBA" id="ARBA00007572"/>
    </source>
</evidence>
<dbReference type="InterPro" id="IPR036599">
    <property type="entry name" value="DNA_ligase_N_sf"/>
</dbReference>
<evidence type="ECO:0000256" key="3">
    <source>
        <dbReference type="ARBA" id="ARBA00022618"/>
    </source>
</evidence>
<sequence>MKYQLLADAYAKIEATTSRLTITRLLADLFRQAPKPIIARLTYLTQGKLYPDFEGIEIGVAEKMAVRAVTQATGASQEAVARQLTRTGDLGSVVEALLKKGKTRRSVLTVDEIYDGLDRAARASGEGAQALRIAAIAGLLGRATPAEAKYIVRMATGKLRLGVGDMTILDALAEVFAGGKQARKELERAYNLTSDLGYVAAVVAEGGLEKIRKIHVVVGKPIRPMLAERLGNPGEILAKLGGRCIAEYKYDGERLQIHKKGNDVEIFSRRLEKITAQYPDVADLARRYLKATDAIVEGEVVAVDSETGDLRPFQDLMPRRRKYGIEEAVQLIPTTLFVFDTIYVDGKDLTEEPYQKRREVLTRVVKSNARFRMATFAEVASVDELERVFEQAVQAGCEGLVCKATGGVYQAGARGWQWIKFKREYRSEMTDAVDLVVVGAFHGRGRRGGSYGALLMAAYDDKDDNFKTLCKLGTGFSDEFLGDLPKMLRRYERSERPMRVNTRIVPDVWLEPAVVFEVIGAEITLSPVHTAGWDVVRKGSGLAIRFPRFTRVREDKSPTDATTVKELVEMYRRRTKKAG</sequence>
<dbReference type="SUPFAM" id="SSF117018">
    <property type="entry name" value="ATP-dependent DNA ligase DNA-binding domain"/>
    <property type="match status" value="1"/>
</dbReference>
<dbReference type="InterPro" id="IPR000977">
    <property type="entry name" value="DNA_ligase_ATP-dep"/>
</dbReference>
<comment type="similarity">
    <text evidence="1 14 15">Belongs to the ATP-dependent DNA ligase family.</text>
</comment>
<dbReference type="GO" id="GO:0003677">
    <property type="term" value="F:DNA binding"/>
    <property type="evidence" value="ECO:0007669"/>
    <property type="project" value="InterPro"/>
</dbReference>
<dbReference type="Pfam" id="PF01068">
    <property type="entry name" value="DNA_ligase_A_M"/>
    <property type="match status" value="1"/>
</dbReference>
<keyword evidence="12 14" id="KW-0131">Cell cycle</keyword>
<dbReference type="PANTHER" id="PTHR45674">
    <property type="entry name" value="DNA LIGASE 1/3 FAMILY MEMBER"/>
    <property type="match status" value="1"/>
</dbReference>
<dbReference type="Gene3D" id="3.30.470.30">
    <property type="entry name" value="DNA ligase/mRNA capping enzyme"/>
    <property type="match status" value="1"/>
</dbReference>
<keyword evidence="8 14" id="KW-0067">ATP-binding</keyword>
<dbReference type="InterPro" id="IPR012340">
    <property type="entry name" value="NA-bd_OB-fold"/>
</dbReference>
<keyword evidence="11 14" id="KW-0234">DNA repair</keyword>
<dbReference type="EC" id="6.5.1.1" evidence="14"/>
<dbReference type="CDD" id="cd07901">
    <property type="entry name" value="Adenylation_DNA_ligase_Arch_LigB"/>
    <property type="match status" value="1"/>
</dbReference>
<comment type="caution">
    <text evidence="17">The sequence shown here is derived from an EMBL/GenBank/DDBJ whole genome shotgun (WGS) entry which is preliminary data.</text>
</comment>
<organism evidence="17 18">
    <name type="scientific">Candidatus Segetimicrobium genomatis</name>
    <dbReference type="NCBI Taxonomy" id="2569760"/>
    <lineage>
        <taxon>Bacteria</taxon>
        <taxon>Bacillati</taxon>
        <taxon>Candidatus Sysuimicrobiota</taxon>
        <taxon>Candidatus Sysuimicrobiia</taxon>
        <taxon>Candidatus Sysuimicrobiales</taxon>
        <taxon>Candidatus Segetimicrobiaceae</taxon>
        <taxon>Candidatus Segetimicrobium</taxon>
    </lineage>
</organism>
<dbReference type="InterPro" id="IPR012310">
    <property type="entry name" value="DNA_ligase_ATP-dep_cent"/>
</dbReference>
<comment type="function">
    <text evidence="14">DNA ligase that seals nicks in double-stranded DNA during DNA replication, DNA recombination and DNA repair.</text>
</comment>
<dbReference type="GO" id="GO:0005524">
    <property type="term" value="F:ATP binding"/>
    <property type="evidence" value="ECO:0007669"/>
    <property type="project" value="UniProtKB-UniRule"/>
</dbReference>
<evidence type="ECO:0000313" key="18">
    <source>
        <dbReference type="Proteomes" id="UP000318834"/>
    </source>
</evidence>
<evidence type="ECO:0000256" key="13">
    <source>
        <dbReference type="ARBA" id="ARBA00034003"/>
    </source>
</evidence>
<dbReference type="CDD" id="cd07969">
    <property type="entry name" value="OBF_DNA_ligase_I"/>
    <property type="match status" value="1"/>
</dbReference>
<dbReference type="AlphaFoldDB" id="A0A537II88"/>
<dbReference type="PANTHER" id="PTHR45674:SF4">
    <property type="entry name" value="DNA LIGASE 1"/>
    <property type="match status" value="1"/>
</dbReference>
<keyword evidence="3 14" id="KW-0132">Cell division</keyword>
<dbReference type="GO" id="GO:0071897">
    <property type="term" value="P:DNA biosynthetic process"/>
    <property type="evidence" value="ECO:0007669"/>
    <property type="project" value="InterPro"/>
</dbReference>
<evidence type="ECO:0000256" key="15">
    <source>
        <dbReference type="RuleBase" id="RU004196"/>
    </source>
</evidence>
<keyword evidence="9 14" id="KW-0460">Magnesium</keyword>
<comment type="catalytic activity">
    <reaction evidence="13 14">
        <text>ATP + (deoxyribonucleotide)n-3'-hydroxyl + 5'-phospho-(deoxyribonucleotide)m = (deoxyribonucleotide)n+m + AMP + diphosphate.</text>
        <dbReference type="EC" id="6.5.1.1"/>
    </reaction>
</comment>
<evidence type="ECO:0000256" key="12">
    <source>
        <dbReference type="ARBA" id="ARBA00023306"/>
    </source>
</evidence>
<name>A0A537II88_9BACT</name>
<evidence type="ECO:0000313" key="17">
    <source>
        <dbReference type="EMBL" id="TMI70847.1"/>
    </source>
</evidence>
<dbReference type="SUPFAM" id="SSF50249">
    <property type="entry name" value="Nucleic acid-binding proteins"/>
    <property type="match status" value="1"/>
</dbReference>
<evidence type="ECO:0000256" key="5">
    <source>
        <dbReference type="ARBA" id="ARBA00022723"/>
    </source>
</evidence>
<dbReference type="InterPro" id="IPR012308">
    <property type="entry name" value="DNA_ligase_ATP-dep_N"/>
</dbReference>
<dbReference type="GO" id="GO:0051301">
    <property type="term" value="P:cell division"/>
    <property type="evidence" value="ECO:0007669"/>
    <property type="project" value="UniProtKB-KW"/>
</dbReference>
<feature type="binding site" evidence="14">
    <location>
        <position position="299"/>
    </location>
    <ligand>
        <name>ATP</name>
        <dbReference type="ChEBI" id="CHEBI:30616"/>
    </ligand>
</feature>
<feature type="binding site" evidence="14">
    <location>
        <position position="247"/>
    </location>
    <ligand>
        <name>ATP</name>
        <dbReference type="ChEBI" id="CHEBI:30616"/>
    </ligand>
</feature>
<dbReference type="FunFam" id="3.30.470.30:FF:000012">
    <property type="entry name" value="Probable DNA ligase"/>
    <property type="match status" value="1"/>
</dbReference>
<feature type="active site" description="N6-AMP-lysine intermediate" evidence="14">
    <location>
        <position position="249"/>
    </location>
</feature>
<evidence type="ECO:0000259" key="16">
    <source>
        <dbReference type="PROSITE" id="PS50160"/>
    </source>
</evidence>
<dbReference type="HAMAP" id="MF_00407">
    <property type="entry name" value="DNA_ligase"/>
    <property type="match status" value="1"/>
</dbReference>
<dbReference type="PROSITE" id="PS50160">
    <property type="entry name" value="DNA_LIGASE_A3"/>
    <property type="match status" value="1"/>
</dbReference>
<evidence type="ECO:0000256" key="8">
    <source>
        <dbReference type="ARBA" id="ARBA00022840"/>
    </source>
</evidence>
<evidence type="ECO:0000256" key="11">
    <source>
        <dbReference type="ARBA" id="ARBA00023204"/>
    </source>
</evidence>
<dbReference type="InterPro" id="IPR022865">
    <property type="entry name" value="DNA_ligae_ATP-dep_bac/arc"/>
</dbReference>
<feature type="binding site" evidence="14">
    <location>
        <position position="269"/>
    </location>
    <ligand>
        <name>ATP</name>
        <dbReference type="ChEBI" id="CHEBI:30616"/>
    </ligand>
</feature>
<dbReference type="EMBL" id="VBAP01000132">
    <property type="protein sequence ID" value="TMI70847.1"/>
    <property type="molecule type" value="Genomic_DNA"/>
</dbReference>
<feature type="binding site" evidence="14">
    <location>
        <position position="414"/>
    </location>
    <ligand>
        <name>ATP</name>
        <dbReference type="ChEBI" id="CHEBI:30616"/>
    </ligand>
</feature>
<evidence type="ECO:0000256" key="2">
    <source>
        <dbReference type="ARBA" id="ARBA00022598"/>
    </source>
</evidence>
<comment type="cofactor">
    <cofactor evidence="14">
        <name>Mg(2+)</name>
        <dbReference type="ChEBI" id="CHEBI:18420"/>
    </cofactor>
</comment>
<dbReference type="GO" id="GO:0006310">
    <property type="term" value="P:DNA recombination"/>
    <property type="evidence" value="ECO:0007669"/>
    <property type="project" value="UniProtKB-UniRule"/>
</dbReference>
<evidence type="ECO:0000256" key="7">
    <source>
        <dbReference type="ARBA" id="ARBA00022763"/>
    </source>
</evidence>
<feature type="binding site" evidence="14">
    <location>
        <position position="254"/>
    </location>
    <ligand>
        <name>ATP</name>
        <dbReference type="ChEBI" id="CHEBI:30616"/>
    </ligand>
</feature>
<feature type="binding site" evidence="14">
    <location>
        <position position="420"/>
    </location>
    <ligand>
        <name>ATP</name>
        <dbReference type="ChEBI" id="CHEBI:30616"/>
    </ligand>
</feature>
<dbReference type="GO" id="GO:0003910">
    <property type="term" value="F:DNA ligase (ATP) activity"/>
    <property type="evidence" value="ECO:0007669"/>
    <property type="project" value="UniProtKB-UniRule"/>
</dbReference>
<dbReference type="GO" id="GO:0006281">
    <property type="term" value="P:DNA repair"/>
    <property type="evidence" value="ECO:0007669"/>
    <property type="project" value="UniProtKB-UniRule"/>
</dbReference>
<evidence type="ECO:0000256" key="10">
    <source>
        <dbReference type="ARBA" id="ARBA00023172"/>
    </source>
</evidence>
<keyword evidence="5 14" id="KW-0479">Metal-binding</keyword>
<protein>
    <recommendedName>
        <fullName evidence="14">Probable DNA ligase</fullName>
        <ecNumber evidence="14">6.5.1.1</ecNumber>
    </recommendedName>
    <alternativeName>
        <fullName evidence="14">Polydeoxyribonucleotide synthase [ATP]</fullName>
    </alternativeName>
</protein>
<dbReference type="SUPFAM" id="SSF56091">
    <property type="entry name" value="DNA ligase/mRNA capping enzyme, catalytic domain"/>
    <property type="match status" value="1"/>
</dbReference>